<gene>
    <name evidence="9" type="ORF">GCM10011340_21240</name>
</gene>
<dbReference type="InterPro" id="IPR047699">
    <property type="entry name" value="Permease_put_prefix"/>
</dbReference>
<dbReference type="InterPro" id="IPR003838">
    <property type="entry name" value="ABC3_permease_C"/>
</dbReference>
<evidence type="ECO:0000256" key="5">
    <source>
        <dbReference type="ARBA" id="ARBA00023136"/>
    </source>
</evidence>
<keyword evidence="5 6" id="KW-0472">Membrane</keyword>
<dbReference type="NCBIfam" id="NF038404">
    <property type="entry name" value="perm_prefix_2"/>
    <property type="match status" value="1"/>
</dbReference>
<dbReference type="PANTHER" id="PTHR30572">
    <property type="entry name" value="MEMBRANE COMPONENT OF TRANSPORTER-RELATED"/>
    <property type="match status" value="1"/>
</dbReference>
<evidence type="ECO:0000256" key="2">
    <source>
        <dbReference type="ARBA" id="ARBA00022475"/>
    </source>
</evidence>
<feature type="domain" description="ABC3 transporter permease C-terminal" evidence="7">
    <location>
        <begin position="772"/>
        <end position="884"/>
    </location>
</feature>
<keyword evidence="10" id="KW-1185">Reference proteome</keyword>
<accession>A0ABQ3I946</accession>
<keyword evidence="3 6" id="KW-0812">Transmembrane</keyword>
<evidence type="ECO:0000313" key="10">
    <source>
        <dbReference type="Proteomes" id="UP000658258"/>
    </source>
</evidence>
<keyword evidence="2" id="KW-1003">Cell membrane</keyword>
<feature type="domain" description="MacB-like periplasmic core" evidence="8">
    <location>
        <begin position="104"/>
        <end position="320"/>
    </location>
</feature>
<dbReference type="PANTHER" id="PTHR30572:SF18">
    <property type="entry name" value="ABC-TYPE MACROLIDE FAMILY EXPORT SYSTEM PERMEASE COMPONENT 2"/>
    <property type="match status" value="1"/>
</dbReference>
<reference evidence="10" key="1">
    <citation type="journal article" date="2019" name="Int. J. Syst. Evol. Microbiol.">
        <title>The Global Catalogue of Microorganisms (GCM) 10K type strain sequencing project: providing services to taxonomists for standard genome sequencing and annotation.</title>
        <authorList>
            <consortium name="The Broad Institute Genomics Platform"/>
            <consortium name="The Broad Institute Genome Sequencing Center for Infectious Disease"/>
            <person name="Wu L."/>
            <person name="Ma J."/>
        </authorList>
    </citation>
    <scope>NUCLEOTIDE SEQUENCE [LARGE SCALE GENOMIC DNA]</scope>
    <source>
        <strain evidence="10">CGMCC 1.15111</strain>
    </source>
</reference>
<dbReference type="Pfam" id="PF12704">
    <property type="entry name" value="MacB_PCD"/>
    <property type="match status" value="2"/>
</dbReference>
<evidence type="ECO:0000256" key="6">
    <source>
        <dbReference type="SAM" id="Phobius"/>
    </source>
</evidence>
<dbReference type="Pfam" id="PF02687">
    <property type="entry name" value="FtsX"/>
    <property type="match status" value="2"/>
</dbReference>
<protein>
    <submittedName>
        <fullName evidence="9">ABC transporter permease</fullName>
    </submittedName>
</protein>
<feature type="transmembrane region" description="Helical" evidence="6">
    <location>
        <begin position="102"/>
        <end position="125"/>
    </location>
</feature>
<evidence type="ECO:0000256" key="3">
    <source>
        <dbReference type="ARBA" id="ARBA00022692"/>
    </source>
</evidence>
<evidence type="ECO:0000259" key="7">
    <source>
        <dbReference type="Pfam" id="PF02687"/>
    </source>
</evidence>
<name>A0ABQ3I946_9BACT</name>
<feature type="transmembrane region" description="Helical" evidence="6">
    <location>
        <begin position="515"/>
        <end position="538"/>
    </location>
</feature>
<feature type="transmembrane region" description="Helical" evidence="6">
    <location>
        <begin position="858"/>
        <end position="881"/>
    </location>
</feature>
<feature type="transmembrane region" description="Helical" evidence="6">
    <location>
        <begin position="427"/>
        <end position="450"/>
    </location>
</feature>
<evidence type="ECO:0000256" key="4">
    <source>
        <dbReference type="ARBA" id="ARBA00022989"/>
    </source>
</evidence>
<comment type="caution">
    <text evidence="9">The sequence shown here is derived from an EMBL/GenBank/DDBJ whole genome shotgun (WGS) entry which is preliminary data.</text>
</comment>
<dbReference type="Proteomes" id="UP000658258">
    <property type="component" value="Unassembled WGS sequence"/>
</dbReference>
<feature type="transmembrane region" description="Helical" evidence="6">
    <location>
        <begin position="376"/>
        <end position="398"/>
    </location>
</feature>
<organism evidence="9 10">
    <name type="scientific">Roseivirga thermotolerans</name>
    <dbReference type="NCBI Taxonomy" id="1758176"/>
    <lineage>
        <taxon>Bacteria</taxon>
        <taxon>Pseudomonadati</taxon>
        <taxon>Bacteroidota</taxon>
        <taxon>Cytophagia</taxon>
        <taxon>Cytophagales</taxon>
        <taxon>Roseivirgaceae</taxon>
        <taxon>Roseivirga</taxon>
    </lineage>
</organism>
<feature type="transmembrane region" description="Helical" evidence="6">
    <location>
        <begin position="825"/>
        <end position="846"/>
    </location>
</feature>
<sequence length="895" mass="100259">MFDWNCNMPGKISPPSFYVRLFRWLCKEQLFDELQGDLEEEFYYNVEQLGKRKASVIYKQEVLKMIRPSVLKRLKLIDNSIFYDMFKINTKLALRNLLKNKLYTAINIGGLAVSIAVCGILLLYVNSETNFDNYHPDYERTYRLALDRIYPDHTSHYAITPYSMAEQATRDFPEIEEFTRIFPAGFGTNVTYNNETFLENDIIAGEANFLDFFGIKLLQGNRQNIFNTANSVLISERMALKYFGTESPIGKILQTDIGDLEVSGVVENTPKNTHFKFDFLVNLEGLPFFQQPNYVNFSVYNYLKLSEGVAPATVNQKMKEVVEKYAAGQIEREQRISFEDYTASGNGYRYFLQPIEDIHLKSHLEGEFEPNGNITYIYIFFSIAVFIVILAAINFINLATARSTERAKEVGIRKVLGSEKKQLVSQFIIESVVVSIVSMLIGILLIYLALPPFNTYLDKEISLLTFASPLNIGLALVASFGLGILAGTYPAFVLSSFKPVVVLKGKLIKSQQGYWIRNGLVVFQFFVSIVLICSTLIVGQQMQYLQKRNLGFDRENVLVLSRAFGIPDLTTFKNELEAIPGVSKVGLTSAMPGTGFYYGASFRPAGTNESIALNCAVFDEDYIETMGIKLAKGRGFSKDFQDTLALILNESATRALGIEHSPIGQRIVNVQGANNPQGDITYEVVGVISDYNYKSLHTEITPMAIFSRESSQGGNIGAIALKTSTNQGATIVAQVEKLWQEIAPNQTFVYSFLDSDLSALYEAEQRSGDMFMVFTGIAIWIACIGLFGLATFMIGNRIKEIGVRKVLGASSQVVVWLLLKDFNKLIAISLLLAIPASVWVMGQWLGSFAYRIEMLDTWVSFVIGGTLALVVAWLTVSYHSIRAVVANPVKNLRTE</sequence>
<dbReference type="EMBL" id="BNAG01000003">
    <property type="protein sequence ID" value="GHE65817.1"/>
    <property type="molecule type" value="Genomic_DNA"/>
</dbReference>
<feature type="domain" description="ABC3 transporter permease C-terminal" evidence="7">
    <location>
        <begin position="382"/>
        <end position="497"/>
    </location>
</feature>
<dbReference type="InterPro" id="IPR025857">
    <property type="entry name" value="MacB_PCD"/>
</dbReference>
<evidence type="ECO:0000256" key="1">
    <source>
        <dbReference type="ARBA" id="ARBA00004651"/>
    </source>
</evidence>
<feature type="transmembrane region" description="Helical" evidence="6">
    <location>
        <begin position="770"/>
        <end position="794"/>
    </location>
</feature>
<dbReference type="InterPro" id="IPR050250">
    <property type="entry name" value="Macrolide_Exporter_MacB"/>
</dbReference>
<comment type="subcellular location">
    <subcellularLocation>
        <location evidence="1">Cell membrane</location>
        <topology evidence="1">Multi-pass membrane protein</topology>
    </subcellularLocation>
</comment>
<evidence type="ECO:0000259" key="8">
    <source>
        <dbReference type="Pfam" id="PF12704"/>
    </source>
</evidence>
<keyword evidence="4 6" id="KW-1133">Transmembrane helix</keyword>
<evidence type="ECO:0000313" key="9">
    <source>
        <dbReference type="EMBL" id="GHE65817.1"/>
    </source>
</evidence>
<feature type="domain" description="MacB-like periplasmic core" evidence="8">
    <location>
        <begin position="528"/>
        <end position="724"/>
    </location>
</feature>
<proteinExistence type="predicted"/>
<feature type="transmembrane region" description="Helical" evidence="6">
    <location>
        <begin position="470"/>
        <end position="494"/>
    </location>
</feature>